<keyword evidence="1" id="KW-1133">Transmembrane helix</keyword>
<evidence type="ECO:0000313" key="3">
    <source>
        <dbReference type="WBParaSite" id="ALUE_0000395101-mRNA-1"/>
    </source>
</evidence>
<evidence type="ECO:0000256" key="1">
    <source>
        <dbReference type="SAM" id="Phobius"/>
    </source>
</evidence>
<sequence>MRRGKVLVRRVKTATNTNATQASILTSTSHIAFYKLAIQQLSSLVHNDASKTANTSPHCLSLFLAEHSFHTPTDYFVKPGRSIFSRPCKCQSDWKAHFCKNSARYRLTGIDNEASLPSVCICRFHFQYTAQANNTFRRACFPFLPTAYCGIQRMLHEAASNNCRQFSDNSRNCQQFMTQCFTERQRDQPCYCCFNQPGLYCNQLQCSNGQPEFGPKSNTTCVCHLPAFYPYHICTQEDVLGVADVDSSVPFDWRVHGNVSDVTERETKRSEKKFKLMGLEMTPALAFAVVLSLLGVVALMTALLLIMRSCRLQKQRHQNDMRRNNAQTILLQQRAEEDKYLP</sequence>
<keyword evidence="2" id="KW-1185">Reference proteome</keyword>
<accession>A0A0M3HPR7</accession>
<keyword evidence="1" id="KW-0472">Membrane</keyword>
<dbReference type="WBParaSite" id="ALUE_0000395101-mRNA-1">
    <property type="protein sequence ID" value="ALUE_0000395101-mRNA-1"/>
    <property type="gene ID" value="ALUE_0000395101"/>
</dbReference>
<dbReference type="Proteomes" id="UP000036681">
    <property type="component" value="Unplaced"/>
</dbReference>
<proteinExistence type="predicted"/>
<reference evidence="3" key="1">
    <citation type="submission" date="2017-02" db="UniProtKB">
        <authorList>
            <consortium name="WormBaseParasite"/>
        </authorList>
    </citation>
    <scope>IDENTIFICATION</scope>
</reference>
<dbReference type="AlphaFoldDB" id="A0A0M3HPR7"/>
<feature type="transmembrane region" description="Helical" evidence="1">
    <location>
        <begin position="284"/>
        <end position="306"/>
    </location>
</feature>
<name>A0A0M3HPR7_ASCLU</name>
<protein>
    <submittedName>
        <fullName evidence="3">EGF-like domain-containing protein</fullName>
    </submittedName>
</protein>
<evidence type="ECO:0000313" key="2">
    <source>
        <dbReference type="Proteomes" id="UP000036681"/>
    </source>
</evidence>
<organism evidence="2 3">
    <name type="scientific">Ascaris lumbricoides</name>
    <name type="common">Giant roundworm</name>
    <dbReference type="NCBI Taxonomy" id="6252"/>
    <lineage>
        <taxon>Eukaryota</taxon>
        <taxon>Metazoa</taxon>
        <taxon>Ecdysozoa</taxon>
        <taxon>Nematoda</taxon>
        <taxon>Chromadorea</taxon>
        <taxon>Rhabditida</taxon>
        <taxon>Spirurina</taxon>
        <taxon>Ascaridomorpha</taxon>
        <taxon>Ascaridoidea</taxon>
        <taxon>Ascarididae</taxon>
        <taxon>Ascaris</taxon>
    </lineage>
</organism>
<keyword evidence="1" id="KW-0812">Transmembrane</keyword>